<gene>
    <name evidence="3" type="ORF">UFOVP218_37</name>
</gene>
<dbReference type="CDD" id="cd01043">
    <property type="entry name" value="DPS"/>
    <property type="match status" value="1"/>
</dbReference>
<sequence>MDRDTYLQLIRSVFCSEFAFYLKAANFHWNVEGSDFYEFHLLFERIYTEVYDIIDDFAEEIRALRAQTPADLITLQSLSQITPQPQVLPAMAMAQELLADSDLLAETFGMAFTEAEQQGDHGLSNFLADRQNAHRKHSWMLRSSLK</sequence>
<dbReference type="PANTHER" id="PTHR42932">
    <property type="entry name" value="GENERAL STRESS PROTEIN 20U"/>
    <property type="match status" value="1"/>
</dbReference>
<dbReference type="PRINTS" id="PR01346">
    <property type="entry name" value="HELNAPAPROT"/>
</dbReference>
<proteinExistence type="inferred from homology"/>
<feature type="domain" description="Ferritin/DPS" evidence="2">
    <location>
        <begin position="10"/>
        <end position="145"/>
    </location>
</feature>
<dbReference type="EMBL" id="LR798261">
    <property type="protein sequence ID" value="CAB5218611.1"/>
    <property type="molecule type" value="Genomic_DNA"/>
</dbReference>
<dbReference type="GO" id="GO:0003677">
    <property type="term" value="F:DNA binding"/>
    <property type="evidence" value="ECO:0007669"/>
    <property type="project" value="UniProtKB-KW"/>
</dbReference>
<dbReference type="GO" id="GO:0008199">
    <property type="term" value="F:ferric iron binding"/>
    <property type="evidence" value="ECO:0007669"/>
    <property type="project" value="InterPro"/>
</dbReference>
<dbReference type="PIRSF" id="PIRSF005900">
    <property type="entry name" value="Dps"/>
    <property type="match status" value="1"/>
</dbReference>
<dbReference type="InterPro" id="IPR008331">
    <property type="entry name" value="Ferritin_DPS_dom"/>
</dbReference>
<dbReference type="SUPFAM" id="SSF47240">
    <property type="entry name" value="Ferritin-like"/>
    <property type="match status" value="1"/>
</dbReference>
<accession>A0A6J7WKN3</accession>
<evidence type="ECO:0000259" key="2">
    <source>
        <dbReference type="Pfam" id="PF00210"/>
    </source>
</evidence>
<reference evidence="3" key="1">
    <citation type="submission" date="2020-05" db="EMBL/GenBank/DDBJ databases">
        <authorList>
            <person name="Chiriac C."/>
            <person name="Salcher M."/>
            <person name="Ghai R."/>
            <person name="Kavagutti S V."/>
        </authorList>
    </citation>
    <scope>NUCLEOTIDE SEQUENCE</scope>
</reference>
<name>A0A6J7WKN3_9CAUD</name>
<dbReference type="InterPro" id="IPR012347">
    <property type="entry name" value="Ferritin-like"/>
</dbReference>
<protein>
    <submittedName>
        <fullName evidence="3">Dps DNA-binding ferritin-like protein (Oxidative damage protectant)</fullName>
    </submittedName>
</protein>
<dbReference type="InterPro" id="IPR009078">
    <property type="entry name" value="Ferritin-like_SF"/>
</dbReference>
<evidence type="ECO:0000256" key="1">
    <source>
        <dbReference type="ARBA" id="ARBA00009497"/>
    </source>
</evidence>
<dbReference type="PANTHER" id="PTHR42932:SF1">
    <property type="entry name" value="GENERAL STRESS PROTEIN 20U"/>
    <property type="match status" value="1"/>
</dbReference>
<comment type="similarity">
    <text evidence="1">Belongs to the Dps family.</text>
</comment>
<organism evidence="3">
    <name type="scientific">uncultured Caudovirales phage</name>
    <dbReference type="NCBI Taxonomy" id="2100421"/>
    <lineage>
        <taxon>Viruses</taxon>
        <taxon>Duplodnaviria</taxon>
        <taxon>Heunggongvirae</taxon>
        <taxon>Uroviricota</taxon>
        <taxon>Caudoviricetes</taxon>
        <taxon>Peduoviridae</taxon>
        <taxon>Maltschvirus</taxon>
        <taxon>Maltschvirus maltsch</taxon>
    </lineage>
</organism>
<dbReference type="Gene3D" id="1.20.1260.10">
    <property type="match status" value="1"/>
</dbReference>
<dbReference type="InterPro" id="IPR002177">
    <property type="entry name" value="DPS_DNA-bd"/>
</dbReference>
<evidence type="ECO:0000313" key="3">
    <source>
        <dbReference type="EMBL" id="CAB5218611.1"/>
    </source>
</evidence>
<keyword evidence="3" id="KW-0238">DNA-binding</keyword>
<dbReference type="Pfam" id="PF00210">
    <property type="entry name" value="Ferritin"/>
    <property type="match status" value="1"/>
</dbReference>